<name>A0A645DYJ6_9ZZZZ</name>
<feature type="compositionally biased region" description="Basic and acidic residues" evidence="1">
    <location>
        <begin position="50"/>
        <end position="64"/>
    </location>
</feature>
<feature type="region of interest" description="Disordered" evidence="1">
    <location>
        <begin position="1"/>
        <end position="31"/>
    </location>
</feature>
<accession>A0A645DYJ6</accession>
<organism evidence="2">
    <name type="scientific">bioreactor metagenome</name>
    <dbReference type="NCBI Taxonomy" id="1076179"/>
    <lineage>
        <taxon>unclassified sequences</taxon>
        <taxon>metagenomes</taxon>
        <taxon>ecological metagenomes</taxon>
    </lineage>
</organism>
<sequence length="216" mass="23882">MPEYTADGHEGNWEHPDDLHNRQSPKTIDGGVQVQQLLAYQAVVAEQQDDGERKGERWGDDRHGSQGGHQFLLPERCPLNQEGKHIPDESGNGGGQDTEPQRSPQGYQVGGREALFPGLQAECSILHEGESHCFQQGVGDENQHNAEESEYHKPGHWVTGEHKHQHDSQEEHCCNDEEGPQQVVETGGCAGGYKNHDGTGDLIAGFINYRDKIHLA</sequence>
<proteinExistence type="predicted"/>
<protein>
    <submittedName>
        <fullName evidence="2">Uncharacterized protein</fullName>
    </submittedName>
</protein>
<feature type="region of interest" description="Disordered" evidence="1">
    <location>
        <begin position="45"/>
        <end position="109"/>
    </location>
</feature>
<reference evidence="2" key="1">
    <citation type="submission" date="2019-08" db="EMBL/GenBank/DDBJ databases">
        <authorList>
            <person name="Kucharzyk K."/>
            <person name="Murdoch R.W."/>
            <person name="Higgins S."/>
            <person name="Loffler F."/>
        </authorList>
    </citation>
    <scope>NUCLEOTIDE SEQUENCE</scope>
</reference>
<evidence type="ECO:0000256" key="1">
    <source>
        <dbReference type="SAM" id="MobiDB-lite"/>
    </source>
</evidence>
<gene>
    <name evidence="2" type="ORF">SDC9_141748</name>
</gene>
<dbReference type="AlphaFoldDB" id="A0A645DYJ6"/>
<evidence type="ECO:0000313" key="2">
    <source>
        <dbReference type="EMBL" id="MPM94600.1"/>
    </source>
</evidence>
<dbReference type="EMBL" id="VSSQ01041203">
    <property type="protein sequence ID" value="MPM94600.1"/>
    <property type="molecule type" value="Genomic_DNA"/>
</dbReference>
<comment type="caution">
    <text evidence="2">The sequence shown here is derived from an EMBL/GenBank/DDBJ whole genome shotgun (WGS) entry which is preliminary data.</text>
</comment>
<feature type="compositionally biased region" description="Basic and acidic residues" evidence="1">
    <location>
        <begin position="1"/>
        <end position="21"/>
    </location>
</feature>